<comment type="similarity">
    <text evidence="1">Belongs to the Iojap/RsfS family.</text>
</comment>
<dbReference type="HAMAP" id="MF_01477">
    <property type="entry name" value="Iojap_RsfS"/>
    <property type="match status" value="1"/>
</dbReference>
<sequence length="128" mass="14153">MKWSGFMALKAETISLTKLAVAAAEEKLAKDIVALDLSNQGILSDVFLIITGANDPQLEAISDEVQRELQKAGERPIRREGMGGSSQWILLDYGDLVIHIQHPEVRSYYALERLWGDCPKLTTQVGIS</sequence>
<dbReference type="NCBIfam" id="TIGR00090">
    <property type="entry name" value="rsfS_iojap_ybeB"/>
    <property type="match status" value="1"/>
</dbReference>
<evidence type="ECO:0000256" key="1">
    <source>
        <dbReference type="ARBA" id="ARBA00010574"/>
    </source>
</evidence>
<accession>A0A6J6CG59</accession>
<name>A0A6J6CG59_9ZZZZ</name>
<gene>
    <name evidence="2" type="ORF">UFOPK1506_00413</name>
</gene>
<dbReference type="EMBL" id="CAEZSV010000053">
    <property type="protein sequence ID" value="CAB4550462.1"/>
    <property type="molecule type" value="Genomic_DNA"/>
</dbReference>
<organism evidence="2">
    <name type="scientific">freshwater metagenome</name>
    <dbReference type="NCBI Taxonomy" id="449393"/>
    <lineage>
        <taxon>unclassified sequences</taxon>
        <taxon>metagenomes</taxon>
        <taxon>ecological metagenomes</taxon>
    </lineage>
</organism>
<dbReference type="Gene3D" id="3.30.460.10">
    <property type="entry name" value="Beta Polymerase, domain 2"/>
    <property type="match status" value="1"/>
</dbReference>
<dbReference type="InterPro" id="IPR004394">
    <property type="entry name" value="Iojap/RsfS/C7orf30"/>
</dbReference>
<dbReference type="AlphaFoldDB" id="A0A6J6CG59"/>
<dbReference type="GO" id="GO:0043023">
    <property type="term" value="F:ribosomal large subunit binding"/>
    <property type="evidence" value="ECO:0007669"/>
    <property type="project" value="TreeGrafter"/>
</dbReference>
<dbReference type="PANTHER" id="PTHR21043">
    <property type="entry name" value="IOJAP SUPERFAMILY ORTHOLOG"/>
    <property type="match status" value="1"/>
</dbReference>
<dbReference type="InterPro" id="IPR043519">
    <property type="entry name" value="NT_sf"/>
</dbReference>
<reference evidence="2" key="1">
    <citation type="submission" date="2020-05" db="EMBL/GenBank/DDBJ databases">
        <authorList>
            <person name="Chiriac C."/>
            <person name="Salcher M."/>
            <person name="Ghai R."/>
            <person name="Kavagutti S V."/>
        </authorList>
    </citation>
    <scope>NUCLEOTIDE SEQUENCE</scope>
</reference>
<evidence type="ECO:0000313" key="2">
    <source>
        <dbReference type="EMBL" id="CAB4550462.1"/>
    </source>
</evidence>
<dbReference type="GO" id="GO:0017148">
    <property type="term" value="P:negative regulation of translation"/>
    <property type="evidence" value="ECO:0007669"/>
    <property type="project" value="TreeGrafter"/>
</dbReference>
<protein>
    <submittedName>
        <fullName evidence="2">Unannotated protein</fullName>
    </submittedName>
</protein>
<proteinExistence type="inferred from homology"/>
<dbReference type="Pfam" id="PF02410">
    <property type="entry name" value="RsfS"/>
    <property type="match status" value="1"/>
</dbReference>
<dbReference type="GO" id="GO:0090071">
    <property type="term" value="P:negative regulation of ribosome biogenesis"/>
    <property type="evidence" value="ECO:0007669"/>
    <property type="project" value="TreeGrafter"/>
</dbReference>
<dbReference type="PANTHER" id="PTHR21043:SF0">
    <property type="entry name" value="MITOCHONDRIAL ASSEMBLY OF RIBOSOMAL LARGE SUBUNIT PROTEIN 1"/>
    <property type="match status" value="1"/>
</dbReference>
<dbReference type="SUPFAM" id="SSF81301">
    <property type="entry name" value="Nucleotidyltransferase"/>
    <property type="match status" value="1"/>
</dbReference>